<dbReference type="Proteomes" id="UP001187192">
    <property type="component" value="Unassembled WGS sequence"/>
</dbReference>
<evidence type="ECO:0000313" key="2">
    <source>
        <dbReference type="Proteomes" id="UP001187192"/>
    </source>
</evidence>
<proteinExistence type="predicted"/>
<comment type="caution">
    <text evidence="1">The sequence shown here is derived from an EMBL/GenBank/DDBJ whole genome shotgun (WGS) entry which is preliminary data.</text>
</comment>
<evidence type="ECO:0000313" key="1">
    <source>
        <dbReference type="EMBL" id="GMN44641.1"/>
    </source>
</evidence>
<dbReference type="AlphaFoldDB" id="A0AA88AIK4"/>
<sequence>MDNRSELVKLSQHEVPLLRVPDESEEDDRMWSTYSILDNKFSTSKLILPPYDRPFGGSSEGWLVTLDESLAVTTFTPDPVTIPNDLIVAVIFDEFCELAYIKPAKDTM</sequence>
<reference evidence="1" key="1">
    <citation type="submission" date="2023-07" db="EMBL/GenBank/DDBJ databases">
        <title>draft genome sequence of fig (Ficus carica).</title>
        <authorList>
            <person name="Takahashi T."/>
            <person name="Nishimura K."/>
        </authorList>
    </citation>
    <scope>NUCLEOTIDE SEQUENCE</scope>
</reference>
<organism evidence="1 2">
    <name type="scientific">Ficus carica</name>
    <name type="common">Common fig</name>
    <dbReference type="NCBI Taxonomy" id="3494"/>
    <lineage>
        <taxon>Eukaryota</taxon>
        <taxon>Viridiplantae</taxon>
        <taxon>Streptophyta</taxon>
        <taxon>Embryophyta</taxon>
        <taxon>Tracheophyta</taxon>
        <taxon>Spermatophyta</taxon>
        <taxon>Magnoliopsida</taxon>
        <taxon>eudicotyledons</taxon>
        <taxon>Gunneridae</taxon>
        <taxon>Pentapetalae</taxon>
        <taxon>rosids</taxon>
        <taxon>fabids</taxon>
        <taxon>Rosales</taxon>
        <taxon>Moraceae</taxon>
        <taxon>Ficeae</taxon>
        <taxon>Ficus</taxon>
    </lineage>
</organism>
<dbReference type="EMBL" id="BTGU01000018">
    <property type="protein sequence ID" value="GMN44641.1"/>
    <property type="molecule type" value="Genomic_DNA"/>
</dbReference>
<protein>
    <submittedName>
        <fullName evidence="1">Uncharacterized protein</fullName>
    </submittedName>
</protein>
<keyword evidence="2" id="KW-1185">Reference proteome</keyword>
<accession>A0AA88AIK4</accession>
<gene>
    <name evidence="1" type="ORF">TIFTF001_013835</name>
</gene>
<name>A0AA88AIK4_FICCA</name>